<evidence type="ECO:0000259" key="1">
    <source>
        <dbReference type="Pfam" id="PF00561"/>
    </source>
</evidence>
<dbReference type="GO" id="GO:0016020">
    <property type="term" value="C:membrane"/>
    <property type="evidence" value="ECO:0007669"/>
    <property type="project" value="TreeGrafter"/>
</dbReference>
<feature type="domain" description="AB hydrolase-1" evidence="1">
    <location>
        <begin position="32"/>
        <end position="260"/>
    </location>
</feature>
<reference evidence="2 3" key="1">
    <citation type="submission" date="2017-05" db="EMBL/GenBank/DDBJ databases">
        <title>Isolation of Rhodococcus sp. S2-17 biodegrading of BP-3.</title>
        <authorList>
            <person name="Lee Y."/>
            <person name="Kim K.H."/>
            <person name="Chun B.H."/>
            <person name="Jung H.S."/>
            <person name="Jeon C.O."/>
        </authorList>
    </citation>
    <scope>NUCLEOTIDE SEQUENCE [LARGE SCALE GENOMIC DNA]</scope>
    <source>
        <strain evidence="2 3">S2-17</strain>
    </source>
</reference>
<dbReference type="KEGG" id="roz:CBI38_16250"/>
<dbReference type="OrthoDB" id="9796770at2"/>
<dbReference type="GO" id="GO:0047372">
    <property type="term" value="F:monoacylglycerol lipase activity"/>
    <property type="evidence" value="ECO:0007669"/>
    <property type="project" value="TreeGrafter"/>
</dbReference>
<sequence length="275" mass="30200">MSGREDRQQAGCTGYLRVGPMKVRVKIQGTGPPLLMIMGIGGHLDMWEPLAGWFPERSVVMFDFPGTGDSSLPWFPPTMTHCALFVRLLLQNLKLPRADVLGYSWGGLLAQQLAAQHPGTVRKLVLACTGPGVTCIPADLEVAARLLTPKRYYCAEYLASIAPDTYGGRFRHDPSLVEAEVARRLHHPPSWAGYAFQLLAAGTFSTFPLASRISQPTLIVAGDDDPIVKIGNQHILKRLIRNSDLRVLKQAGHLLLLDSPERSAPIIEMFLRASN</sequence>
<protein>
    <recommendedName>
        <fullName evidence="1">AB hydrolase-1 domain-containing protein</fullName>
    </recommendedName>
</protein>
<dbReference type="InterPro" id="IPR050266">
    <property type="entry name" value="AB_hydrolase_sf"/>
</dbReference>
<keyword evidence="3" id="KW-1185">Reference proteome</keyword>
<dbReference type="RefSeq" id="WP_109330359.1">
    <property type="nucleotide sequence ID" value="NZ_CP021354.1"/>
</dbReference>
<dbReference type="PANTHER" id="PTHR43798">
    <property type="entry name" value="MONOACYLGLYCEROL LIPASE"/>
    <property type="match status" value="1"/>
</dbReference>
<dbReference type="PANTHER" id="PTHR43798:SF5">
    <property type="entry name" value="MONOACYLGLYCEROL LIPASE ABHD6"/>
    <property type="match status" value="1"/>
</dbReference>
<evidence type="ECO:0000313" key="2">
    <source>
        <dbReference type="EMBL" id="AWK72872.1"/>
    </source>
</evidence>
<dbReference type="Gene3D" id="3.40.50.1820">
    <property type="entry name" value="alpha/beta hydrolase"/>
    <property type="match status" value="1"/>
</dbReference>
<dbReference type="EMBL" id="CP021354">
    <property type="protein sequence ID" value="AWK72872.1"/>
    <property type="molecule type" value="Genomic_DNA"/>
</dbReference>
<dbReference type="GO" id="GO:0046464">
    <property type="term" value="P:acylglycerol catabolic process"/>
    <property type="evidence" value="ECO:0007669"/>
    <property type="project" value="TreeGrafter"/>
</dbReference>
<proteinExistence type="predicted"/>
<dbReference type="PRINTS" id="PR00111">
    <property type="entry name" value="ABHYDROLASE"/>
</dbReference>
<organism evidence="2 3">
    <name type="scientific">Rhodococcus oxybenzonivorans</name>
    <dbReference type="NCBI Taxonomy" id="1990687"/>
    <lineage>
        <taxon>Bacteria</taxon>
        <taxon>Bacillati</taxon>
        <taxon>Actinomycetota</taxon>
        <taxon>Actinomycetes</taxon>
        <taxon>Mycobacteriales</taxon>
        <taxon>Nocardiaceae</taxon>
        <taxon>Rhodococcus</taxon>
    </lineage>
</organism>
<dbReference type="AlphaFoldDB" id="A0A2S2BWA8"/>
<dbReference type="InterPro" id="IPR029058">
    <property type="entry name" value="AB_hydrolase_fold"/>
</dbReference>
<dbReference type="InterPro" id="IPR000073">
    <property type="entry name" value="AB_hydrolase_1"/>
</dbReference>
<dbReference type="Pfam" id="PF00561">
    <property type="entry name" value="Abhydrolase_1"/>
    <property type="match status" value="1"/>
</dbReference>
<evidence type="ECO:0000313" key="3">
    <source>
        <dbReference type="Proteomes" id="UP000245711"/>
    </source>
</evidence>
<dbReference type="SUPFAM" id="SSF53474">
    <property type="entry name" value="alpha/beta-Hydrolases"/>
    <property type="match status" value="1"/>
</dbReference>
<gene>
    <name evidence="2" type="ORF">CBI38_16250</name>
</gene>
<accession>A0A2S2BWA8</accession>
<dbReference type="Proteomes" id="UP000245711">
    <property type="component" value="Chromosome"/>
</dbReference>
<name>A0A2S2BWA8_9NOCA</name>